<gene>
    <name evidence="2" type="ORF">PLEPLA_LOCUS32476</name>
</gene>
<protein>
    <submittedName>
        <fullName evidence="2">Uncharacterized protein</fullName>
    </submittedName>
</protein>
<proteinExistence type="predicted"/>
<evidence type="ECO:0000313" key="2">
    <source>
        <dbReference type="EMBL" id="CAB1444758.1"/>
    </source>
</evidence>
<keyword evidence="3" id="KW-1185">Reference proteome</keyword>
<dbReference type="Proteomes" id="UP001153269">
    <property type="component" value="Unassembled WGS sequence"/>
</dbReference>
<dbReference type="EMBL" id="CADEAL010003446">
    <property type="protein sequence ID" value="CAB1444758.1"/>
    <property type="molecule type" value="Genomic_DNA"/>
</dbReference>
<name>A0A9N7VA45_PLEPL</name>
<reference evidence="2" key="1">
    <citation type="submission" date="2020-03" db="EMBL/GenBank/DDBJ databases">
        <authorList>
            <person name="Weist P."/>
        </authorList>
    </citation>
    <scope>NUCLEOTIDE SEQUENCE</scope>
</reference>
<sequence>MAEVFLTSAESLSASCCELNRCEESALFAQRGADRAEESQLRTTDGGGENSALPAASHWRKTSCHRQNESLCRSQQKEVGAKSPPQSAPPPTPESAGTDGVKLLAR</sequence>
<feature type="region of interest" description="Disordered" evidence="1">
    <location>
        <begin position="30"/>
        <end position="106"/>
    </location>
</feature>
<accession>A0A9N7VA45</accession>
<dbReference type="AlphaFoldDB" id="A0A9N7VA45"/>
<evidence type="ECO:0000256" key="1">
    <source>
        <dbReference type="SAM" id="MobiDB-lite"/>
    </source>
</evidence>
<evidence type="ECO:0000313" key="3">
    <source>
        <dbReference type="Proteomes" id="UP001153269"/>
    </source>
</evidence>
<comment type="caution">
    <text evidence="2">The sequence shown here is derived from an EMBL/GenBank/DDBJ whole genome shotgun (WGS) entry which is preliminary data.</text>
</comment>
<organism evidence="2 3">
    <name type="scientific">Pleuronectes platessa</name>
    <name type="common">European plaice</name>
    <dbReference type="NCBI Taxonomy" id="8262"/>
    <lineage>
        <taxon>Eukaryota</taxon>
        <taxon>Metazoa</taxon>
        <taxon>Chordata</taxon>
        <taxon>Craniata</taxon>
        <taxon>Vertebrata</taxon>
        <taxon>Euteleostomi</taxon>
        <taxon>Actinopterygii</taxon>
        <taxon>Neopterygii</taxon>
        <taxon>Teleostei</taxon>
        <taxon>Neoteleostei</taxon>
        <taxon>Acanthomorphata</taxon>
        <taxon>Carangaria</taxon>
        <taxon>Pleuronectiformes</taxon>
        <taxon>Pleuronectoidei</taxon>
        <taxon>Pleuronectidae</taxon>
        <taxon>Pleuronectes</taxon>
    </lineage>
</organism>